<reference evidence="2" key="1">
    <citation type="submission" date="2015-01" db="EMBL/GenBank/DDBJ databases">
        <authorList>
            <person name="Paterson Steve"/>
        </authorList>
    </citation>
    <scope>NUCLEOTIDE SEQUENCE [LARGE SCALE GENOMIC DNA]</scope>
    <source>
        <strain evidence="2">OBR1</strain>
    </source>
</reference>
<keyword evidence="2" id="KW-1185">Reference proteome</keyword>
<name>A0A0G4JYI3_9GAMM</name>
<dbReference type="AlphaFoldDB" id="A0A0G4JYI3"/>
<dbReference type="EMBL" id="CGIG01000001">
    <property type="protein sequence ID" value="CPR18861.1"/>
    <property type="molecule type" value="Genomic_DNA"/>
</dbReference>
<gene>
    <name evidence="1" type="ORF">BN1221_03446c</name>
</gene>
<evidence type="ECO:0000313" key="2">
    <source>
        <dbReference type="Proteomes" id="UP000044377"/>
    </source>
</evidence>
<dbReference type="Proteomes" id="UP000044377">
    <property type="component" value="Unassembled WGS sequence"/>
</dbReference>
<dbReference type="STRING" id="1109412.BN1221_03446c"/>
<organism evidence="1 2">
    <name type="scientific">Brenneria goodwinii</name>
    <dbReference type="NCBI Taxonomy" id="1109412"/>
    <lineage>
        <taxon>Bacteria</taxon>
        <taxon>Pseudomonadati</taxon>
        <taxon>Pseudomonadota</taxon>
        <taxon>Gammaproteobacteria</taxon>
        <taxon>Enterobacterales</taxon>
        <taxon>Pectobacteriaceae</taxon>
        <taxon>Brenneria</taxon>
    </lineage>
</organism>
<accession>A0A0G4JYI3</accession>
<proteinExistence type="predicted"/>
<protein>
    <submittedName>
        <fullName evidence="1">Uncharacterized protein</fullName>
    </submittedName>
</protein>
<evidence type="ECO:0000313" key="1">
    <source>
        <dbReference type="EMBL" id="CPR18861.1"/>
    </source>
</evidence>
<sequence length="48" mass="5433">MRNTFCIRSAFFTAIISLIRCRSDERLVITAAPESGKTLEDVEISFSH</sequence>